<evidence type="ECO:0000259" key="6">
    <source>
        <dbReference type="PROSITE" id="PS50850"/>
    </source>
</evidence>
<keyword evidence="3 5" id="KW-1133">Transmembrane helix</keyword>
<dbReference type="InterPro" id="IPR005828">
    <property type="entry name" value="MFS_sugar_transport-like"/>
</dbReference>
<dbReference type="GO" id="GO:0022857">
    <property type="term" value="F:transmembrane transporter activity"/>
    <property type="evidence" value="ECO:0007669"/>
    <property type="project" value="InterPro"/>
</dbReference>
<dbReference type="PANTHER" id="PTHR48021:SF1">
    <property type="entry name" value="GH07001P-RELATED"/>
    <property type="match status" value="1"/>
</dbReference>
<dbReference type="Gene3D" id="1.20.1250.20">
    <property type="entry name" value="MFS general substrate transporter like domains"/>
    <property type="match status" value="1"/>
</dbReference>
<evidence type="ECO:0000256" key="2">
    <source>
        <dbReference type="ARBA" id="ARBA00022692"/>
    </source>
</evidence>
<dbReference type="Pfam" id="PF00083">
    <property type="entry name" value="Sugar_tr"/>
    <property type="match status" value="1"/>
</dbReference>
<dbReference type="EMBL" id="GBRD01012262">
    <property type="protein sequence ID" value="JAG53562.1"/>
    <property type="molecule type" value="Transcribed_RNA"/>
</dbReference>
<feature type="transmembrane region" description="Helical" evidence="5">
    <location>
        <begin position="225"/>
        <end position="246"/>
    </location>
</feature>
<proteinExistence type="predicted"/>
<gene>
    <name evidence="7" type="primary">Tret1_33</name>
    <name evidence="7" type="ORF">CM83_6961</name>
</gene>
<reference evidence="8" key="3">
    <citation type="submission" date="2014-09" db="EMBL/GenBank/DDBJ databases">
        <authorList>
            <person name="Magalhaes I.L.F."/>
            <person name="Oliveira U."/>
            <person name="Santos F.R."/>
            <person name="Vidigal T.H.D.A."/>
            <person name="Brescovit A.D."/>
            <person name="Santos A.J."/>
        </authorList>
    </citation>
    <scope>NUCLEOTIDE SEQUENCE</scope>
</reference>
<keyword evidence="2 5" id="KW-0812">Transmembrane</keyword>
<feature type="transmembrane region" description="Helical" evidence="5">
    <location>
        <begin position="102"/>
        <end position="120"/>
    </location>
</feature>
<dbReference type="AlphaFoldDB" id="A0A0A9YTX6"/>
<protein>
    <submittedName>
        <fullName evidence="7">Facilitated trehalose transporter Tret1</fullName>
    </submittedName>
</protein>
<reference evidence="7" key="1">
    <citation type="journal article" date="2014" name="PLoS ONE">
        <title>Transcriptome-Based Identification of ABC Transporters in the Western Tarnished Plant Bug Lygus hesperus.</title>
        <authorList>
            <person name="Hull J.J."/>
            <person name="Chaney K."/>
            <person name="Geib S.M."/>
            <person name="Fabrick J.A."/>
            <person name="Brent C.S."/>
            <person name="Walsh D."/>
            <person name="Lavine L.C."/>
        </authorList>
    </citation>
    <scope>NUCLEOTIDE SEQUENCE</scope>
</reference>
<dbReference type="InterPro" id="IPR020846">
    <property type="entry name" value="MFS_dom"/>
</dbReference>
<dbReference type="GO" id="GO:0016020">
    <property type="term" value="C:membrane"/>
    <property type="evidence" value="ECO:0007669"/>
    <property type="project" value="UniProtKB-SubCell"/>
</dbReference>
<evidence type="ECO:0000256" key="4">
    <source>
        <dbReference type="ARBA" id="ARBA00023136"/>
    </source>
</evidence>
<name>A0A0A9YTX6_LYGHE</name>
<evidence type="ECO:0000313" key="8">
    <source>
        <dbReference type="EMBL" id="JAG53562.1"/>
    </source>
</evidence>
<dbReference type="InterPro" id="IPR036259">
    <property type="entry name" value="MFS_trans_sf"/>
</dbReference>
<dbReference type="EMBL" id="GBHO01007995">
    <property type="protein sequence ID" value="JAG35609.1"/>
    <property type="molecule type" value="Transcribed_RNA"/>
</dbReference>
<sequence>MMIPESPYYYLKKGQREEAKESIVWLKGKCNDDDLDILQKKVEEQMEMKGSFLDIFKTPACLKAFIIVEFLYACQRFSGATFLCAFATVVIPESWFSPADSFMNLLIVWIIASFLASSLIDKFNRRTLLAISCLGSGLAMCAATVWYYLRDFTEIDTSNTNYLPLVFLVISGVFYCIGIVSIPIIIQGELFPVNLKSIGSALACITANLCSGIFTQFFYDITNNIGMYFNFLIMGMAPLICIVFFLL</sequence>
<dbReference type="PANTHER" id="PTHR48021">
    <property type="match status" value="1"/>
</dbReference>
<feature type="domain" description="Major facilitator superfamily (MFS) profile" evidence="6">
    <location>
        <begin position="1"/>
        <end position="247"/>
    </location>
</feature>
<feature type="transmembrane region" description="Helical" evidence="5">
    <location>
        <begin position="161"/>
        <end position="186"/>
    </location>
</feature>
<reference evidence="7" key="2">
    <citation type="submission" date="2014-07" db="EMBL/GenBank/DDBJ databases">
        <authorList>
            <person name="Hull J."/>
        </authorList>
    </citation>
    <scope>NUCLEOTIDE SEQUENCE</scope>
</reference>
<dbReference type="PROSITE" id="PS50850">
    <property type="entry name" value="MFS"/>
    <property type="match status" value="1"/>
</dbReference>
<accession>A0A0A9YTX6</accession>
<evidence type="ECO:0000256" key="1">
    <source>
        <dbReference type="ARBA" id="ARBA00004141"/>
    </source>
</evidence>
<dbReference type="SUPFAM" id="SSF103473">
    <property type="entry name" value="MFS general substrate transporter"/>
    <property type="match status" value="1"/>
</dbReference>
<evidence type="ECO:0000313" key="7">
    <source>
        <dbReference type="EMBL" id="JAG35609.1"/>
    </source>
</evidence>
<dbReference type="InterPro" id="IPR050549">
    <property type="entry name" value="MFS_Trehalose_Transporter"/>
</dbReference>
<keyword evidence="4 5" id="KW-0472">Membrane</keyword>
<organism evidence="7">
    <name type="scientific">Lygus hesperus</name>
    <name type="common">Western plant bug</name>
    <dbReference type="NCBI Taxonomy" id="30085"/>
    <lineage>
        <taxon>Eukaryota</taxon>
        <taxon>Metazoa</taxon>
        <taxon>Ecdysozoa</taxon>
        <taxon>Arthropoda</taxon>
        <taxon>Hexapoda</taxon>
        <taxon>Insecta</taxon>
        <taxon>Pterygota</taxon>
        <taxon>Neoptera</taxon>
        <taxon>Paraneoptera</taxon>
        <taxon>Hemiptera</taxon>
        <taxon>Heteroptera</taxon>
        <taxon>Panheteroptera</taxon>
        <taxon>Cimicomorpha</taxon>
        <taxon>Miridae</taxon>
        <taxon>Mirini</taxon>
        <taxon>Lygus</taxon>
    </lineage>
</organism>
<comment type="subcellular location">
    <subcellularLocation>
        <location evidence="1">Membrane</location>
        <topology evidence="1">Multi-pass membrane protein</topology>
    </subcellularLocation>
</comment>
<feature type="transmembrane region" description="Helical" evidence="5">
    <location>
        <begin position="127"/>
        <end position="149"/>
    </location>
</feature>
<evidence type="ECO:0000256" key="3">
    <source>
        <dbReference type="ARBA" id="ARBA00022989"/>
    </source>
</evidence>
<evidence type="ECO:0000256" key="5">
    <source>
        <dbReference type="SAM" id="Phobius"/>
    </source>
</evidence>
<feature type="transmembrane region" description="Helical" evidence="5">
    <location>
        <begin position="198"/>
        <end position="219"/>
    </location>
</feature>
<feature type="transmembrane region" description="Helical" evidence="5">
    <location>
        <begin position="77"/>
        <end position="96"/>
    </location>
</feature>